<protein>
    <recommendedName>
        <fullName evidence="4">PRC-barrel domain-containing protein</fullName>
    </recommendedName>
</protein>
<evidence type="ECO:0000313" key="2">
    <source>
        <dbReference type="EMBL" id="MFC0676074.1"/>
    </source>
</evidence>
<dbReference type="InterPro" id="IPR011033">
    <property type="entry name" value="PRC_barrel-like_sf"/>
</dbReference>
<reference evidence="2 3" key="1">
    <citation type="submission" date="2024-09" db="EMBL/GenBank/DDBJ databases">
        <authorList>
            <person name="Sun Q."/>
            <person name="Mori K."/>
        </authorList>
    </citation>
    <scope>NUCLEOTIDE SEQUENCE [LARGE SCALE GENOMIC DNA]</scope>
    <source>
        <strain evidence="2 3">CICC 10874</strain>
    </source>
</reference>
<evidence type="ECO:0000256" key="1">
    <source>
        <dbReference type="SAM" id="MobiDB-lite"/>
    </source>
</evidence>
<dbReference type="Proteomes" id="UP001589793">
    <property type="component" value="Unassembled WGS sequence"/>
</dbReference>
<evidence type="ECO:0008006" key="4">
    <source>
        <dbReference type="Google" id="ProtNLM"/>
    </source>
</evidence>
<comment type="caution">
    <text evidence="2">The sequence shown here is derived from an EMBL/GenBank/DDBJ whole genome shotgun (WGS) entry which is preliminary data.</text>
</comment>
<feature type="region of interest" description="Disordered" evidence="1">
    <location>
        <begin position="1"/>
        <end position="22"/>
    </location>
</feature>
<proteinExistence type="predicted"/>
<dbReference type="EMBL" id="JBHLSV010000038">
    <property type="protein sequence ID" value="MFC0676074.1"/>
    <property type="molecule type" value="Genomic_DNA"/>
</dbReference>
<organism evidence="2 3">
    <name type="scientific">Brachybacterium hainanense</name>
    <dbReference type="NCBI Taxonomy" id="1541174"/>
    <lineage>
        <taxon>Bacteria</taxon>
        <taxon>Bacillati</taxon>
        <taxon>Actinomycetota</taxon>
        <taxon>Actinomycetes</taxon>
        <taxon>Micrococcales</taxon>
        <taxon>Dermabacteraceae</taxon>
        <taxon>Brachybacterium</taxon>
    </lineage>
</organism>
<keyword evidence="3" id="KW-1185">Reference proteome</keyword>
<gene>
    <name evidence="2" type="ORF">ACFFF6_19155</name>
</gene>
<dbReference type="SUPFAM" id="SSF50346">
    <property type="entry name" value="PRC-barrel domain"/>
    <property type="match status" value="1"/>
</dbReference>
<evidence type="ECO:0000313" key="3">
    <source>
        <dbReference type="Proteomes" id="UP001589793"/>
    </source>
</evidence>
<accession>A0ABV6RHP6</accession>
<sequence length="131" mass="13264">MDDDVHGEADAGVAAAEGTARDDTELASAAVLDREGTWIGRVEDVYRADATAALAAISVALGRLGSRTVLLPAAAFAAPRPDEESHLHLVIDARTARGAIPAPGTLHADPALLADARRAVGLAPTVGEAAP</sequence>
<name>A0ABV6RHP6_9MICO</name>
<dbReference type="RefSeq" id="WP_376983119.1">
    <property type="nucleotide sequence ID" value="NZ_JBHLSV010000038.1"/>
</dbReference>